<dbReference type="SUPFAM" id="SSF55729">
    <property type="entry name" value="Acyl-CoA N-acyltransferases (Nat)"/>
    <property type="match status" value="1"/>
</dbReference>
<proteinExistence type="inferred from homology"/>
<gene>
    <name evidence="5" type="ORF">NUH88_09640</name>
</gene>
<dbReference type="GO" id="GO:0005737">
    <property type="term" value="C:cytoplasm"/>
    <property type="evidence" value="ECO:0007669"/>
    <property type="project" value="TreeGrafter"/>
</dbReference>
<evidence type="ECO:0000313" key="6">
    <source>
        <dbReference type="Proteomes" id="UP001060336"/>
    </source>
</evidence>
<dbReference type="EMBL" id="CP102480">
    <property type="protein sequence ID" value="UUX51950.1"/>
    <property type="molecule type" value="Genomic_DNA"/>
</dbReference>
<dbReference type="PANTHER" id="PTHR43792">
    <property type="entry name" value="GNAT FAMILY, PUTATIVE (AFU_ORTHOLOGUE AFUA_3G00765)-RELATED-RELATED"/>
    <property type="match status" value="1"/>
</dbReference>
<dbReference type="InterPro" id="IPR051531">
    <property type="entry name" value="N-acetyltransferase"/>
</dbReference>
<evidence type="ECO:0000256" key="2">
    <source>
        <dbReference type="ARBA" id="ARBA00023315"/>
    </source>
</evidence>
<dbReference type="RefSeq" id="WP_257771727.1">
    <property type="nucleotide sequence ID" value="NZ_CP102480.1"/>
</dbReference>
<dbReference type="AlphaFoldDB" id="A0A9J7AY01"/>
<dbReference type="InterPro" id="IPR000182">
    <property type="entry name" value="GNAT_dom"/>
</dbReference>
<sequence>MVLTFFPPSKIEPRVTLPRLYLRQPNKNDWREWAELRALSRDFLVEWEPRWPDDALTRAAFRRRLSRYAEDWARDQGYSFFIYRRSDDSLVGGITIANVRRGVSQSCTIGYWMGRPYARRGYMTEAVHGACSFGFDQLALHRIEAACLPRNYPSQGVLRKAGFTEEGLARKYLKIDGRWQDHILFALLRDEFYPNFADELKKF</sequence>
<dbReference type="Pfam" id="PF13302">
    <property type="entry name" value="Acetyltransf_3"/>
    <property type="match status" value="1"/>
</dbReference>
<accession>A0A9J7AY01</accession>
<dbReference type="PANTHER" id="PTHR43792:SF8">
    <property type="entry name" value="[RIBOSOMAL PROTEIN US5]-ALANINE N-ACETYLTRANSFERASE"/>
    <property type="match status" value="1"/>
</dbReference>
<evidence type="ECO:0000256" key="3">
    <source>
        <dbReference type="ARBA" id="ARBA00038502"/>
    </source>
</evidence>
<dbReference type="PROSITE" id="PS51186">
    <property type="entry name" value="GNAT"/>
    <property type="match status" value="1"/>
</dbReference>
<dbReference type="Proteomes" id="UP001060336">
    <property type="component" value="Chromosome"/>
</dbReference>
<reference evidence="5" key="1">
    <citation type="submission" date="2022-08" db="EMBL/GenBank/DDBJ databases">
        <title>Nisaea acidiphila sp. nov., isolated from a marine algal debris and emended description of the genus Nisaea Urios et al. 2008.</title>
        <authorList>
            <person name="Kwon K."/>
        </authorList>
    </citation>
    <scope>NUCLEOTIDE SEQUENCE</scope>
    <source>
        <strain evidence="5">MEBiC11861</strain>
    </source>
</reference>
<dbReference type="KEGG" id="naci:NUH88_09640"/>
<evidence type="ECO:0000313" key="5">
    <source>
        <dbReference type="EMBL" id="UUX51950.1"/>
    </source>
</evidence>
<dbReference type="Gene3D" id="3.40.630.30">
    <property type="match status" value="1"/>
</dbReference>
<organism evidence="5 6">
    <name type="scientific">Nisaea acidiphila</name>
    <dbReference type="NCBI Taxonomy" id="1862145"/>
    <lineage>
        <taxon>Bacteria</taxon>
        <taxon>Pseudomonadati</taxon>
        <taxon>Pseudomonadota</taxon>
        <taxon>Alphaproteobacteria</taxon>
        <taxon>Rhodospirillales</taxon>
        <taxon>Thalassobaculaceae</taxon>
        <taxon>Nisaea</taxon>
    </lineage>
</organism>
<evidence type="ECO:0000259" key="4">
    <source>
        <dbReference type="PROSITE" id="PS51186"/>
    </source>
</evidence>
<keyword evidence="1" id="KW-0808">Transferase</keyword>
<comment type="similarity">
    <text evidence="3">Belongs to the acetyltransferase family. RimJ subfamily.</text>
</comment>
<feature type="domain" description="N-acetyltransferase" evidence="4">
    <location>
        <begin position="34"/>
        <end position="190"/>
    </location>
</feature>
<name>A0A9J7AY01_9PROT</name>
<keyword evidence="6" id="KW-1185">Reference proteome</keyword>
<dbReference type="InterPro" id="IPR016181">
    <property type="entry name" value="Acyl_CoA_acyltransferase"/>
</dbReference>
<keyword evidence="2" id="KW-0012">Acyltransferase</keyword>
<dbReference type="GO" id="GO:0008999">
    <property type="term" value="F:protein-N-terminal-alanine acetyltransferase activity"/>
    <property type="evidence" value="ECO:0007669"/>
    <property type="project" value="TreeGrafter"/>
</dbReference>
<protein>
    <submittedName>
        <fullName evidence="5">GNAT family N-acetyltransferase</fullName>
    </submittedName>
</protein>
<evidence type="ECO:0000256" key="1">
    <source>
        <dbReference type="ARBA" id="ARBA00022679"/>
    </source>
</evidence>